<dbReference type="AlphaFoldDB" id="A0A438DC07"/>
<dbReference type="EMBL" id="QGNW01001698">
    <property type="protein sequence ID" value="RVW32978.1"/>
    <property type="molecule type" value="Genomic_DNA"/>
</dbReference>
<accession>A0A438DC07</accession>
<proteinExistence type="inferred from homology"/>
<dbReference type="Pfam" id="PF01425">
    <property type="entry name" value="Amidase"/>
    <property type="match status" value="1"/>
</dbReference>
<evidence type="ECO:0000313" key="4">
    <source>
        <dbReference type="Proteomes" id="UP000288805"/>
    </source>
</evidence>
<evidence type="ECO:0000256" key="1">
    <source>
        <dbReference type="ARBA" id="ARBA00009199"/>
    </source>
</evidence>
<dbReference type="PROSITE" id="PS00571">
    <property type="entry name" value="AMIDASES"/>
    <property type="match status" value="1"/>
</dbReference>
<dbReference type="InterPro" id="IPR023631">
    <property type="entry name" value="Amidase_dom"/>
</dbReference>
<dbReference type="PANTHER" id="PTHR11895">
    <property type="entry name" value="TRANSAMIDASE"/>
    <property type="match status" value="1"/>
</dbReference>
<dbReference type="GO" id="GO:0016740">
    <property type="term" value="F:transferase activity"/>
    <property type="evidence" value="ECO:0007669"/>
    <property type="project" value="UniProtKB-KW"/>
</dbReference>
<dbReference type="InterPro" id="IPR020556">
    <property type="entry name" value="Amidase_CS"/>
</dbReference>
<gene>
    <name evidence="3" type="primary">GATA_0</name>
    <name evidence="3" type="ORF">CK203_095567</name>
</gene>
<dbReference type="Gene3D" id="3.90.1300.10">
    <property type="entry name" value="Amidase signature (AS) domain"/>
    <property type="match status" value="1"/>
</dbReference>
<dbReference type="PANTHER" id="PTHR11895:SF7">
    <property type="entry name" value="GLUTAMYL-TRNA(GLN) AMIDOTRANSFERASE SUBUNIT A, MITOCHONDRIAL"/>
    <property type="match status" value="1"/>
</dbReference>
<keyword evidence="3" id="KW-0808">Transferase</keyword>
<evidence type="ECO:0000313" key="3">
    <source>
        <dbReference type="EMBL" id="RVW32978.1"/>
    </source>
</evidence>
<dbReference type="GO" id="GO:0016811">
    <property type="term" value="F:hydrolase activity, acting on carbon-nitrogen (but not peptide) bonds, in linear amides"/>
    <property type="evidence" value="ECO:0007669"/>
    <property type="project" value="UniProtKB-ARBA"/>
</dbReference>
<feature type="domain" description="Amidase" evidence="2">
    <location>
        <begin position="11"/>
        <end position="368"/>
    </location>
</feature>
<sequence length="417" mass="44165">MLVTLCVCGLVTANPWDVSRVPGGSSGGSAAAVSARQCVVSLGSDTGGSVRQPASFCGVVGLKPTYGRVSRFGLMAYASSLDVIGCFGSSVADTGILLHAIAGYDRLDSTSSKHEVPNYTSQFMSISSLESKPLKGLRVGLIRETLDDGVDKAVVSSIVGAASHLEELGCTVTEVSLPSFSLGLPAYYILASSESSSNLSRYDGVRYGSQVGADRLNSLYGNSRAKGFGPEVKMRILTGTYALSAGYYDAYYKRAQQVRTLVQKSFKAALNENDILISPAAPSPAYSIGEKKNDPLAMYAGDIMTVRIFKQSLLMSVVLDIQLINHLIGVNVNLAGLPALVLPCGFVEGGPAGLPVGLQMIGAAFDEAYNAFGHFDMWIISVQNIEKEKLLKVGHIFEQMLKGYKFIPPLLADGIAC</sequence>
<reference evidence="3 4" key="1">
    <citation type="journal article" date="2018" name="PLoS Genet.">
        <title>Population sequencing reveals clonal diversity and ancestral inbreeding in the grapevine cultivar Chardonnay.</title>
        <authorList>
            <person name="Roach M.J."/>
            <person name="Johnson D.L."/>
            <person name="Bohlmann J."/>
            <person name="van Vuuren H.J."/>
            <person name="Jones S.J."/>
            <person name="Pretorius I.S."/>
            <person name="Schmidt S.A."/>
            <person name="Borneman A.R."/>
        </authorList>
    </citation>
    <scope>NUCLEOTIDE SEQUENCE [LARGE SCALE GENOMIC DNA]</scope>
    <source>
        <strain evidence="4">cv. Chardonnay</strain>
        <tissue evidence="3">Leaf</tissue>
    </source>
</reference>
<dbReference type="SUPFAM" id="SSF75304">
    <property type="entry name" value="Amidase signature (AS) enzymes"/>
    <property type="match status" value="1"/>
</dbReference>
<evidence type="ECO:0000259" key="2">
    <source>
        <dbReference type="Pfam" id="PF01425"/>
    </source>
</evidence>
<name>A0A438DC07_VITVI</name>
<dbReference type="Proteomes" id="UP000288805">
    <property type="component" value="Unassembled WGS sequence"/>
</dbReference>
<organism evidence="3 4">
    <name type="scientific">Vitis vinifera</name>
    <name type="common">Grape</name>
    <dbReference type="NCBI Taxonomy" id="29760"/>
    <lineage>
        <taxon>Eukaryota</taxon>
        <taxon>Viridiplantae</taxon>
        <taxon>Streptophyta</taxon>
        <taxon>Embryophyta</taxon>
        <taxon>Tracheophyta</taxon>
        <taxon>Spermatophyta</taxon>
        <taxon>Magnoliopsida</taxon>
        <taxon>eudicotyledons</taxon>
        <taxon>Gunneridae</taxon>
        <taxon>Pentapetalae</taxon>
        <taxon>rosids</taxon>
        <taxon>Vitales</taxon>
        <taxon>Vitaceae</taxon>
        <taxon>Viteae</taxon>
        <taxon>Vitis</taxon>
    </lineage>
</organism>
<dbReference type="InterPro" id="IPR000120">
    <property type="entry name" value="Amidase"/>
</dbReference>
<comment type="similarity">
    <text evidence="1">Belongs to the amidase family.</text>
</comment>
<comment type="caution">
    <text evidence="3">The sequence shown here is derived from an EMBL/GenBank/DDBJ whole genome shotgun (WGS) entry which is preliminary data.</text>
</comment>
<protein>
    <submittedName>
        <fullName evidence="3">Glutamyl-tRNA(Gln) amidotransferase subunit A, chloroplastic/mitochondrial</fullName>
    </submittedName>
</protein>
<dbReference type="InterPro" id="IPR036928">
    <property type="entry name" value="AS_sf"/>
</dbReference>